<dbReference type="InterPro" id="IPR008930">
    <property type="entry name" value="Terpenoid_cyclase/PrenylTrfase"/>
</dbReference>
<keyword evidence="1" id="KW-0732">Signal</keyword>
<dbReference type="CDD" id="cd00688">
    <property type="entry name" value="ISOPREN_C2_like"/>
    <property type="match status" value="1"/>
</dbReference>
<dbReference type="AlphaFoldDB" id="A0A517RCF3"/>
<dbReference type="Gene3D" id="1.50.10.20">
    <property type="match status" value="2"/>
</dbReference>
<keyword evidence="3" id="KW-1185">Reference proteome</keyword>
<proteinExistence type="predicted"/>
<evidence type="ECO:0000256" key="1">
    <source>
        <dbReference type="SAM" id="SignalP"/>
    </source>
</evidence>
<dbReference type="EMBL" id="CP036269">
    <property type="protein sequence ID" value="QDT41568.1"/>
    <property type="molecule type" value="Genomic_DNA"/>
</dbReference>
<dbReference type="Proteomes" id="UP000317171">
    <property type="component" value="Chromosome"/>
</dbReference>
<sequence precursor="true">MCCFLRLMLLGFVCWNSSLVLAAGPAPAKLKASREKAITFLKNSQNEDGTWTFNEAAGISALVTSALIESGVPVTDPTIEKALKKLVSFCQEDGRICSARSQHSGYETAVALMALQDANQSGKYTPQIKKAETFLRGLQFDESKDVKPSDLEYGGVGYGPGKSRPDLSNTVFMIEALKAAGAKSDDPAIQKALTFVSRCQNLESEYNTSPAAAKVNDGGFYYNVSAGGASPAGKTKEQGLRSYGSMTYAGLKSMIYAGLTPKDPRVKAAIDWIQKNYTVENNPGMGDNGLYYYYQLFSKALATLNEAQVKDSQGEEHDWRKELADHLFSLQQKNGSWVNSKSNRWFEGDPNLVTAYTLLALKHCEPTKPAAD</sequence>
<evidence type="ECO:0000313" key="3">
    <source>
        <dbReference type="Proteomes" id="UP000317171"/>
    </source>
</evidence>
<dbReference type="OrthoDB" id="179940at2"/>
<feature type="signal peptide" evidence="1">
    <location>
        <begin position="1"/>
        <end position="22"/>
    </location>
</feature>
<dbReference type="SUPFAM" id="SSF48239">
    <property type="entry name" value="Terpenoid cyclases/Protein prenyltransferases"/>
    <property type="match status" value="1"/>
</dbReference>
<organism evidence="2 3">
    <name type="scientific">Gimesia alba</name>
    <dbReference type="NCBI Taxonomy" id="2527973"/>
    <lineage>
        <taxon>Bacteria</taxon>
        <taxon>Pseudomonadati</taxon>
        <taxon>Planctomycetota</taxon>
        <taxon>Planctomycetia</taxon>
        <taxon>Planctomycetales</taxon>
        <taxon>Planctomycetaceae</taxon>
        <taxon>Gimesia</taxon>
    </lineage>
</organism>
<reference evidence="2 3" key="1">
    <citation type="submission" date="2019-02" db="EMBL/GenBank/DDBJ databases">
        <title>Deep-cultivation of Planctomycetes and their phenomic and genomic characterization uncovers novel biology.</title>
        <authorList>
            <person name="Wiegand S."/>
            <person name="Jogler M."/>
            <person name="Boedeker C."/>
            <person name="Pinto D."/>
            <person name="Vollmers J."/>
            <person name="Rivas-Marin E."/>
            <person name="Kohn T."/>
            <person name="Peeters S.H."/>
            <person name="Heuer A."/>
            <person name="Rast P."/>
            <person name="Oberbeckmann S."/>
            <person name="Bunk B."/>
            <person name="Jeske O."/>
            <person name="Meyerdierks A."/>
            <person name="Storesund J.E."/>
            <person name="Kallscheuer N."/>
            <person name="Luecker S."/>
            <person name="Lage O.M."/>
            <person name="Pohl T."/>
            <person name="Merkel B.J."/>
            <person name="Hornburger P."/>
            <person name="Mueller R.-W."/>
            <person name="Bruemmer F."/>
            <person name="Labrenz M."/>
            <person name="Spormann A.M."/>
            <person name="Op den Camp H."/>
            <person name="Overmann J."/>
            <person name="Amann R."/>
            <person name="Jetten M.S.M."/>
            <person name="Mascher T."/>
            <person name="Medema M.H."/>
            <person name="Devos D.P."/>
            <person name="Kaster A.-K."/>
            <person name="Ovreas L."/>
            <person name="Rohde M."/>
            <person name="Galperin M.Y."/>
            <person name="Jogler C."/>
        </authorList>
    </citation>
    <scope>NUCLEOTIDE SEQUENCE [LARGE SCALE GENOMIC DNA]</scope>
    <source>
        <strain evidence="2 3">Pan241w</strain>
    </source>
</reference>
<gene>
    <name evidence="2" type="ORF">Pan241w_16310</name>
</gene>
<dbReference type="RefSeq" id="WP_145213363.1">
    <property type="nucleotide sequence ID" value="NZ_CP036269.1"/>
</dbReference>
<accession>A0A517RCF3</accession>
<dbReference type="KEGG" id="gaz:Pan241w_16310"/>
<evidence type="ECO:0000313" key="2">
    <source>
        <dbReference type="EMBL" id="QDT41568.1"/>
    </source>
</evidence>
<name>A0A517RCF3_9PLAN</name>
<keyword evidence="2" id="KW-0808">Transferase</keyword>
<protein>
    <submittedName>
        <fullName evidence="2">Prenyltransferase and squalene oxidase repeat protein</fullName>
    </submittedName>
</protein>
<dbReference type="GO" id="GO:0016740">
    <property type="term" value="F:transferase activity"/>
    <property type="evidence" value="ECO:0007669"/>
    <property type="project" value="UniProtKB-KW"/>
</dbReference>
<feature type="chain" id="PRO_5022012795" evidence="1">
    <location>
        <begin position="23"/>
        <end position="372"/>
    </location>
</feature>